<feature type="disulfide bond" evidence="11">
    <location>
        <begin position="71"/>
        <end position="81"/>
    </location>
</feature>
<comment type="function">
    <text evidence="8">Binds to extracellular matrix proteins. Binds to pathogen-associated molecular patterns (PAMPs) present on the cell walls of Gram-positive and Gram-negative bacteria and fungi, behaving as a pattern recognition receptor (PRR). Induces bacterial and fungal aggregation and subsequent inhibition of PAMP-induced cytokine release. Does not possess intrinsic bactericidal activity. May play a role in the innate defense and homeostasis of certain epithelial surfaces.</text>
</comment>
<dbReference type="GO" id="GO:0005886">
    <property type="term" value="C:plasma membrane"/>
    <property type="evidence" value="ECO:0007669"/>
    <property type="project" value="TreeGrafter"/>
</dbReference>
<feature type="disulfide bond" evidence="11">
    <location>
        <begin position="362"/>
        <end position="372"/>
    </location>
</feature>
<dbReference type="PROSITE" id="PS00420">
    <property type="entry name" value="SRCR_1"/>
    <property type="match status" value="3"/>
</dbReference>
<accession>A0A091I7Y7</accession>
<dbReference type="PROSITE" id="PS50287">
    <property type="entry name" value="SRCR_2"/>
    <property type="match status" value="4"/>
</dbReference>
<organism evidence="14 15">
    <name type="scientific">Calypte anna</name>
    <name type="common">Anna's hummingbird</name>
    <name type="synonym">Archilochus anna</name>
    <dbReference type="NCBI Taxonomy" id="9244"/>
    <lineage>
        <taxon>Eukaryota</taxon>
        <taxon>Metazoa</taxon>
        <taxon>Chordata</taxon>
        <taxon>Craniata</taxon>
        <taxon>Vertebrata</taxon>
        <taxon>Euteleostomi</taxon>
        <taxon>Archelosauria</taxon>
        <taxon>Archosauria</taxon>
        <taxon>Dinosauria</taxon>
        <taxon>Saurischia</taxon>
        <taxon>Theropoda</taxon>
        <taxon>Coelurosauria</taxon>
        <taxon>Aves</taxon>
        <taxon>Neognathae</taxon>
        <taxon>Neoaves</taxon>
        <taxon>Strisores</taxon>
        <taxon>Apodiformes</taxon>
        <taxon>Trochilidae</taxon>
        <taxon>Calypte</taxon>
    </lineage>
</organism>
<dbReference type="GO" id="GO:0031638">
    <property type="term" value="P:zymogen activation"/>
    <property type="evidence" value="ECO:0007669"/>
    <property type="project" value="TreeGrafter"/>
</dbReference>
<evidence type="ECO:0000259" key="13">
    <source>
        <dbReference type="PROSITE" id="PS50287"/>
    </source>
</evidence>
<evidence type="ECO:0000256" key="5">
    <source>
        <dbReference type="ARBA" id="ARBA00023157"/>
    </source>
</evidence>
<feature type="domain" description="SRCR" evidence="13">
    <location>
        <begin position="2"/>
        <end position="102"/>
    </location>
</feature>
<proteinExistence type="predicted"/>
<keyword evidence="3" id="KW-0732">Signal</keyword>
<dbReference type="AlphaFoldDB" id="A0A091I7Y7"/>
<feature type="disulfide bond" evidence="11">
    <location>
        <begin position="191"/>
        <end position="201"/>
    </location>
</feature>
<comment type="subunit">
    <text evidence="9">Interacts with LGALS1 and laminin.</text>
</comment>
<keyword evidence="5 11" id="KW-1015">Disulfide bond</keyword>
<dbReference type="InterPro" id="IPR036772">
    <property type="entry name" value="SRCR-like_dom_sf"/>
</dbReference>
<evidence type="ECO:0000256" key="2">
    <source>
        <dbReference type="ARBA" id="ARBA00022525"/>
    </source>
</evidence>
<evidence type="ECO:0000256" key="6">
    <source>
        <dbReference type="ARBA" id="ARBA00023170"/>
    </source>
</evidence>
<dbReference type="PANTHER" id="PTHR48071">
    <property type="entry name" value="SRCR DOMAIN-CONTAINING PROTEIN"/>
    <property type="match status" value="1"/>
</dbReference>
<feature type="disulfide bond" evidence="11">
    <location>
        <begin position="318"/>
        <end position="382"/>
    </location>
</feature>
<dbReference type="FunFam" id="3.10.250.10:FF:000006">
    <property type="entry name" value="neurotrypsin isoform X2"/>
    <property type="match status" value="1"/>
</dbReference>
<dbReference type="Gene3D" id="3.10.250.10">
    <property type="entry name" value="SRCR-like domain"/>
    <property type="match status" value="4"/>
</dbReference>
<dbReference type="STRING" id="9244.A0A091I7Y7"/>
<keyword evidence="4" id="KW-0677">Repeat</keyword>
<evidence type="ECO:0000256" key="3">
    <source>
        <dbReference type="ARBA" id="ARBA00022729"/>
    </source>
</evidence>
<feature type="domain" description="SRCR" evidence="13">
    <location>
        <begin position="293"/>
        <end position="393"/>
    </location>
</feature>
<dbReference type="SMART" id="SM00202">
    <property type="entry name" value="SR"/>
    <property type="match status" value="4"/>
</dbReference>
<feature type="domain" description="SRCR" evidence="13">
    <location>
        <begin position="122"/>
        <end position="222"/>
    </location>
</feature>
<evidence type="ECO:0000256" key="1">
    <source>
        <dbReference type="ARBA" id="ARBA00004613"/>
    </source>
</evidence>
<dbReference type="PANTHER" id="PTHR48071:SF15">
    <property type="entry name" value="SRCR DOMAIN-CONTAINING PROTEIN"/>
    <property type="match status" value="1"/>
</dbReference>
<evidence type="ECO:0000313" key="14">
    <source>
        <dbReference type="EMBL" id="KFP04729.1"/>
    </source>
</evidence>
<keyword evidence="7" id="KW-0325">Glycoprotein</keyword>
<evidence type="ECO:0000256" key="10">
    <source>
        <dbReference type="ARBA" id="ARBA00069168"/>
    </source>
</evidence>
<reference evidence="14 15" key="1">
    <citation type="submission" date="2014-04" db="EMBL/GenBank/DDBJ databases">
        <title>Genome evolution of avian class.</title>
        <authorList>
            <person name="Zhang G."/>
            <person name="Li C."/>
        </authorList>
    </citation>
    <scope>NUCLEOTIDE SEQUENCE [LARGE SCALE GENOMIC DNA]</scope>
    <source>
        <strain evidence="14">BGI_N300</strain>
    </source>
</reference>
<dbReference type="Proteomes" id="UP000054308">
    <property type="component" value="Unassembled WGS sequence"/>
</dbReference>
<feature type="disulfide bond" evidence="11">
    <location>
        <begin position="493"/>
        <end position="503"/>
    </location>
</feature>
<feature type="non-terminal residue" evidence="14">
    <location>
        <position position="1"/>
    </location>
</feature>
<feature type="domain" description="SRCR" evidence="13">
    <location>
        <begin position="424"/>
        <end position="523"/>
    </location>
</feature>
<keyword evidence="2" id="KW-0964">Secreted</keyword>
<keyword evidence="6" id="KW-0675">Receptor</keyword>
<feature type="disulfide bond" evidence="11">
    <location>
        <begin position="160"/>
        <end position="221"/>
    </location>
</feature>
<dbReference type="GO" id="GO:0004252">
    <property type="term" value="F:serine-type endopeptidase activity"/>
    <property type="evidence" value="ECO:0007669"/>
    <property type="project" value="TreeGrafter"/>
</dbReference>
<dbReference type="GO" id="GO:0005615">
    <property type="term" value="C:extracellular space"/>
    <property type="evidence" value="ECO:0007669"/>
    <property type="project" value="TreeGrafter"/>
</dbReference>
<feature type="non-terminal residue" evidence="14">
    <location>
        <position position="523"/>
    </location>
</feature>
<evidence type="ECO:0000256" key="8">
    <source>
        <dbReference type="ARBA" id="ARBA00058074"/>
    </source>
</evidence>
<dbReference type="InterPro" id="IPR001190">
    <property type="entry name" value="SRCR"/>
</dbReference>
<evidence type="ECO:0000256" key="4">
    <source>
        <dbReference type="ARBA" id="ARBA00022737"/>
    </source>
</evidence>
<evidence type="ECO:0000256" key="11">
    <source>
        <dbReference type="PROSITE-ProRule" id="PRU00196"/>
    </source>
</evidence>
<dbReference type="Pfam" id="PF00530">
    <property type="entry name" value="SRCR"/>
    <property type="match status" value="4"/>
</dbReference>
<feature type="disulfide bond" evidence="11">
    <location>
        <begin position="462"/>
        <end position="523"/>
    </location>
</feature>
<feature type="disulfide bond" evidence="11">
    <location>
        <begin position="40"/>
        <end position="101"/>
    </location>
</feature>
<comment type="subcellular location">
    <subcellularLocation>
        <location evidence="1">Secreted</location>
    </subcellularLocation>
</comment>
<dbReference type="PRINTS" id="PR00258">
    <property type="entry name" value="SPERACTRCPTR"/>
</dbReference>
<protein>
    <recommendedName>
        <fullName evidence="10">Soluble scavenger receptor cysteine-rich domain-containing protein SSC5D</fullName>
    </recommendedName>
</protein>
<sequence length="523" mass="56050">EIRVVDGPDRCSGRVEVFHDHQWGTICDDDWGFPEASVVCRQLGCGEPLSAYGAAHFGQGSGPIWLDNVDCAGTEVALAQCPSRPWGVNNCDHREDAGVVCRGFEVLLMSPPGSTPDPGVPLRLQNGPNRCAGRVEVLHLQQWGTICDHGWDLEEAAVVCRQLGCGAAILAPGSAHFGQGSGRVWLDEVNCTGSEGDLAECRAGPWGLNGCHHREDAGVVCSEWLTFWRKTKASSTLWMSPTNSQVDPMTTSPHPTPQSLDPSPFVPPQGEATPQTTPMVGGFLVEADAARGLRLANGSRSCVGRVEIFHDHKWGTICDDTWDIHDAAVVCGQLGCGVALAAPGGARFGPGSDPIWLDGVHCEGNEGNLEECELGNWGEHNCGHQEDAGVVCAGRSKVGGMGRWGWGPAARAGKLPWSAPRHRVRLVNYGHRCVGRVEIFHDGQWGTVCDDHWDLLDAEVVCRQLDCGRALAAPRGGQFGRGSGIIWMDDTNCTGMETSLAKCKTRPWGNNNCYHGEDAGVVC</sequence>
<feature type="region of interest" description="Disordered" evidence="12">
    <location>
        <begin position="239"/>
        <end position="262"/>
    </location>
</feature>
<evidence type="ECO:0000256" key="12">
    <source>
        <dbReference type="SAM" id="MobiDB-lite"/>
    </source>
</evidence>
<feature type="compositionally biased region" description="Polar residues" evidence="12">
    <location>
        <begin position="239"/>
        <end position="261"/>
    </location>
</feature>
<gene>
    <name evidence="14" type="ORF">N300_15941</name>
</gene>
<dbReference type="SUPFAM" id="SSF56487">
    <property type="entry name" value="SRCR-like"/>
    <property type="match status" value="4"/>
</dbReference>
<dbReference type="FunFam" id="3.10.250.10:FF:000007">
    <property type="entry name" value="Soluble scavenger receptor cysteine-rich domain-containing protein SSC5D"/>
    <property type="match status" value="2"/>
</dbReference>
<feature type="disulfide bond" evidence="11">
    <location>
        <begin position="449"/>
        <end position="513"/>
    </location>
</feature>
<feature type="disulfide bond" evidence="11">
    <location>
        <begin position="331"/>
        <end position="392"/>
    </location>
</feature>
<keyword evidence="15" id="KW-1185">Reference proteome</keyword>
<dbReference type="EMBL" id="KL218374">
    <property type="protein sequence ID" value="KFP04729.1"/>
    <property type="molecule type" value="Genomic_DNA"/>
</dbReference>
<name>A0A091I7Y7_CALAN</name>
<feature type="disulfide bond" evidence="11">
    <location>
        <begin position="27"/>
        <end position="91"/>
    </location>
</feature>
<evidence type="ECO:0000313" key="15">
    <source>
        <dbReference type="Proteomes" id="UP000054308"/>
    </source>
</evidence>
<evidence type="ECO:0000256" key="9">
    <source>
        <dbReference type="ARBA" id="ARBA00064153"/>
    </source>
</evidence>
<dbReference type="FunFam" id="3.10.250.10:FF:000002">
    <property type="entry name" value="Scavenger receptor cysteine-rich type 1 protein M130"/>
    <property type="match status" value="1"/>
</dbReference>
<feature type="disulfide bond" evidence="11">
    <location>
        <begin position="147"/>
        <end position="211"/>
    </location>
</feature>
<evidence type="ECO:0000256" key="7">
    <source>
        <dbReference type="ARBA" id="ARBA00023180"/>
    </source>
</evidence>